<dbReference type="AlphaFoldDB" id="A0A9D4IW45"/>
<dbReference type="Pfam" id="PF00001">
    <property type="entry name" value="7tm_1"/>
    <property type="match status" value="1"/>
</dbReference>
<evidence type="ECO:0000256" key="7">
    <source>
        <dbReference type="ARBA" id="ARBA00023224"/>
    </source>
</evidence>
<dbReference type="EMBL" id="JAIWYP010000008">
    <property type="protein sequence ID" value="KAH3789005.1"/>
    <property type="molecule type" value="Genomic_DNA"/>
</dbReference>
<evidence type="ECO:0000256" key="4">
    <source>
        <dbReference type="ARBA" id="ARBA00023040"/>
    </source>
</evidence>
<proteinExistence type="inferred from homology"/>
<keyword evidence="7 8" id="KW-0807">Transducer</keyword>
<dbReference type="GO" id="GO:0004930">
    <property type="term" value="F:G protein-coupled receptor activity"/>
    <property type="evidence" value="ECO:0007669"/>
    <property type="project" value="UniProtKB-KW"/>
</dbReference>
<dbReference type="Gene3D" id="1.20.1070.10">
    <property type="entry name" value="Rhodopsin 7-helix transmembrane proteins"/>
    <property type="match status" value="2"/>
</dbReference>
<dbReference type="PROSITE" id="PS00237">
    <property type="entry name" value="G_PROTEIN_RECEP_F1_1"/>
    <property type="match status" value="1"/>
</dbReference>
<dbReference type="PANTHER" id="PTHR24238:SF47">
    <property type="entry name" value="ECDYSTEROIDS_DOPAMINE RECEPTOR-RELATED"/>
    <property type="match status" value="1"/>
</dbReference>
<dbReference type="InterPro" id="IPR017452">
    <property type="entry name" value="GPCR_Rhodpsn_7TM"/>
</dbReference>
<keyword evidence="4 8" id="KW-0297">G-protein coupled receptor</keyword>
<feature type="transmembrane region" description="Helical" evidence="9">
    <location>
        <begin position="123"/>
        <end position="144"/>
    </location>
</feature>
<dbReference type="Proteomes" id="UP000828390">
    <property type="component" value="Unassembled WGS sequence"/>
</dbReference>
<feature type="transmembrane region" description="Helical" evidence="9">
    <location>
        <begin position="5"/>
        <end position="21"/>
    </location>
</feature>
<dbReference type="SUPFAM" id="SSF81321">
    <property type="entry name" value="Family A G protein-coupled receptor-like"/>
    <property type="match status" value="1"/>
</dbReference>
<evidence type="ECO:0000256" key="5">
    <source>
        <dbReference type="ARBA" id="ARBA00023136"/>
    </source>
</evidence>
<dbReference type="InterPro" id="IPR000276">
    <property type="entry name" value="GPCR_Rhodpsn"/>
</dbReference>
<dbReference type="CDD" id="cd00637">
    <property type="entry name" value="7tm_classA_rhodopsin-like"/>
    <property type="match status" value="1"/>
</dbReference>
<comment type="caution">
    <text evidence="11">The sequence shown here is derived from an EMBL/GenBank/DDBJ whole genome shotgun (WGS) entry which is preliminary data.</text>
</comment>
<feature type="transmembrane region" description="Helical" evidence="9">
    <location>
        <begin position="33"/>
        <end position="51"/>
    </location>
</feature>
<feature type="domain" description="G-protein coupled receptors family 1 profile" evidence="10">
    <location>
        <begin position="1"/>
        <end position="372"/>
    </location>
</feature>
<feature type="transmembrane region" description="Helical" evidence="9">
    <location>
        <begin position="71"/>
        <end position="92"/>
    </location>
</feature>
<evidence type="ECO:0000256" key="1">
    <source>
        <dbReference type="ARBA" id="ARBA00004141"/>
    </source>
</evidence>
<organism evidence="11 12">
    <name type="scientific">Dreissena polymorpha</name>
    <name type="common">Zebra mussel</name>
    <name type="synonym">Mytilus polymorpha</name>
    <dbReference type="NCBI Taxonomy" id="45954"/>
    <lineage>
        <taxon>Eukaryota</taxon>
        <taxon>Metazoa</taxon>
        <taxon>Spiralia</taxon>
        <taxon>Lophotrochozoa</taxon>
        <taxon>Mollusca</taxon>
        <taxon>Bivalvia</taxon>
        <taxon>Autobranchia</taxon>
        <taxon>Heteroconchia</taxon>
        <taxon>Euheterodonta</taxon>
        <taxon>Imparidentia</taxon>
        <taxon>Neoheterodontei</taxon>
        <taxon>Myida</taxon>
        <taxon>Dreissenoidea</taxon>
        <taxon>Dreissenidae</taxon>
        <taxon>Dreissena</taxon>
    </lineage>
</organism>
<keyword evidence="3 9" id="KW-1133">Transmembrane helix</keyword>
<reference evidence="11" key="2">
    <citation type="submission" date="2020-11" db="EMBL/GenBank/DDBJ databases">
        <authorList>
            <person name="McCartney M.A."/>
            <person name="Auch B."/>
            <person name="Kono T."/>
            <person name="Mallez S."/>
            <person name="Becker A."/>
            <person name="Gohl D.M."/>
            <person name="Silverstein K.A.T."/>
            <person name="Koren S."/>
            <person name="Bechman K.B."/>
            <person name="Herman A."/>
            <person name="Abrahante J.E."/>
            <person name="Garbe J."/>
        </authorList>
    </citation>
    <scope>NUCLEOTIDE SEQUENCE</scope>
    <source>
        <strain evidence="11">Duluth1</strain>
        <tissue evidence="11">Whole animal</tissue>
    </source>
</reference>
<dbReference type="PANTHER" id="PTHR24238">
    <property type="entry name" value="G-PROTEIN COUPLED RECEPTOR"/>
    <property type="match status" value="1"/>
</dbReference>
<accession>A0A9D4IW45</accession>
<feature type="transmembrane region" description="Helical" evidence="9">
    <location>
        <begin position="352"/>
        <end position="375"/>
    </location>
</feature>
<dbReference type="GO" id="GO:0016020">
    <property type="term" value="C:membrane"/>
    <property type="evidence" value="ECO:0007669"/>
    <property type="project" value="UniProtKB-SubCell"/>
</dbReference>
<feature type="transmembrane region" description="Helical" evidence="9">
    <location>
        <begin position="311"/>
        <end position="332"/>
    </location>
</feature>
<keyword evidence="5 9" id="KW-0472">Membrane</keyword>
<keyword evidence="12" id="KW-1185">Reference proteome</keyword>
<evidence type="ECO:0000256" key="3">
    <source>
        <dbReference type="ARBA" id="ARBA00022989"/>
    </source>
</evidence>
<evidence type="ECO:0000313" key="11">
    <source>
        <dbReference type="EMBL" id="KAH3789005.1"/>
    </source>
</evidence>
<evidence type="ECO:0000256" key="2">
    <source>
        <dbReference type="ARBA" id="ARBA00022692"/>
    </source>
</evidence>
<protein>
    <recommendedName>
        <fullName evidence="10">G-protein coupled receptors family 1 profile domain-containing protein</fullName>
    </recommendedName>
</protein>
<sequence length="395" mass="45165">MLGVLIAMPGEIVTLMFWYIYPPIPAFCKMKAFFNMFTVSGEAFCLFLIAVDRYRKVRAPHGWQISKRLAFALCVLIFVAAGIFSSPVPFLWGIRSYNDNTTNVTVTVCERDESHVNTEEHPLFISVTMASIVAVLTATIALYIPITCTILSDESNDSLTLKKMKRQKKTEPKDVTSIPAIQVSEHMDINDTEFHDKETKSNTSYMPTSIKMQKFASGVHTVSESDITSSEVKETTSTLCLDTSTFNDQTSSMTDEETSQNMKETIVTKIKFPLDKNTCITDFDRNLKQDILPKEKQSLRKRQLRNRARRITRVPLLLSIIFTLTVVLYFSLLFALGRDSKLVQELSDMSKAFYFFGLRLVFINHVINPFVYWVLDREFKKAVMQIFNKPCNRCC</sequence>
<dbReference type="PRINTS" id="PR00237">
    <property type="entry name" value="GPCRRHODOPSN"/>
</dbReference>
<evidence type="ECO:0000256" key="9">
    <source>
        <dbReference type="SAM" id="Phobius"/>
    </source>
</evidence>
<reference evidence="11" key="1">
    <citation type="journal article" date="2019" name="bioRxiv">
        <title>The Genome of the Zebra Mussel, Dreissena polymorpha: A Resource for Invasive Species Research.</title>
        <authorList>
            <person name="McCartney M.A."/>
            <person name="Auch B."/>
            <person name="Kono T."/>
            <person name="Mallez S."/>
            <person name="Zhang Y."/>
            <person name="Obille A."/>
            <person name="Becker A."/>
            <person name="Abrahante J.E."/>
            <person name="Garbe J."/>
            <person name="Badalamenti J.P."/>
            <person name="Herman A."/>
            <person name="Mangelson H."/>
            <person name="Liachko I."/>
            <person name="Sullivan S."/>
            <person name="Sone E.D."/>
            <person name="Koren S."/>
            <person name="Silverstein K.A.T."/>
            <person name="Beckman K.B."/>
            <person name="Gohl D.M."/>
        </authorList>
    </citation>
    <scope>NUCLEOTIDE SEQUENCE</scope>
    <source>
        <strain evidence="11">Duluth1</strain>
        <tissue evidence="11">Whole animal</tissue>
    </source>
</reference>
<dbReference type="PROSITE" id="PS50262">
    <property type="entry name" value="G_PROTEIN_RECEP_F1_2"/>
    <property type="match status" value="1"/>
</dbReference>
<gene>
    <name evidence="11" type="ORF">DPMN_167172</name>
</gene>
<evidence type="ECO:0000313" key="12">
    <source>
        <dbReference type="Proteomes" id="UP000828390"/>
    </source>
</evidence>
<name>A0A9D4IW45_DREPO</name>
<evidence type="ECO:0000256" key="6">
    <source>
        <dbReference type="ARBA" id="ARBA00023170"/>
    </source>
</evidence>
<comment type="similarity">
    <text evidence="8">Belongs to the G-protein coupled receptor 1 family.</text>
</comment>
<evidence type="ECO:0000256" key="8">
    <source>
        <dbReference type="RuleBase" id="RU000688"/>
    </source>
</evidence>
<keyword evidence="6 8" id="KW-0675">Receptor</keyword>
<keyword evidence="2 8" id="KW-0812">Transmembrane</keyword>
<evidence type="ECO:0000259" key="10">
    <source>
        <dbReference type="PROSITE" id="PS50262"/>
    </source>
</evidence>
<comment type="subcellular location">
    <subcellularLocation>
        <location evidence="1">Membrane</location>
        <topology evidence="1">Multi-pass membrane protein</topology>
    </subcellularLocation>
</comment>